<feature type="transmembrane region" description="Helical" evidence="2">
    <location>
        <begin position="121"/>
        <end position="139"/>
    </location>
</feature>
<feature type="region of interest" description="Disordered" evidence="1">
    <location>
        <begin position="225"/>
        <end position="309"/>
    </location>
</feature>
<dbReference type="Pfam" id="PF13240">
    <property type="entry name" value="Zn_Ribbon_1"/>
    <property type="match status" value="1"/>
</dbReference>
<feature type="compositionally biased region" description="Polar residues" evidence="1">
    <location>
        <begin position="288"/>
        <end position="308"/>
    </location>
</feature>
<evidence type="ECO:0000313" key="5">
    <source>
        <dbReference type="Proteomes" id="UP000013248"/>
    </source>
</evidence>
<keyword evidence="2" id="KW-0472">Membrane</keyword>
<accession>N9M2B1</accession>
<comment type="caution">
    <text evidence="4">The sequence shown here is derived from an EMBL/GenBank/DDBJ whole genome shotgun (WGS) entry which is preliminary data.</text>
</comment>
<dbReference type="PATRIC" id="fig|1217705.3.peg.1031"/>
<dbReference type="AlphaFoldDB" id="N9M2B1"/>
<feature type="compositionally biased region" description="Low complexity" evidence="1">
    <location>
        <begin position="262"/>
        <end position="279"/>
    </location>
</feature>
<dbReference type="EMBL" id="APRP01000014">
    <property type="protein sequence ID" value="ENX02629.1"/>
    <property type="molecule type" value="Genomic_DNA"/>
</dbReference>
<feature type="compositionally biased region" description="Polar residues" evidence="1">
    <location>
        <begin position="242"/>
        <end position="261"/>
    </location>
</feature>
<dbReference type="Proteomes" id="UP000013248">
    <property type="component" value="Unassembled WGS sequence"/>
</dbReference>
<protein>
    <recommendedName>
        <fullName evidence="3">Zinc-ribbon domain-containing protein</fullName>
    </recommendedName>
</protein>
<dbReference type="eggNOG" id="ENOG5033GAN">
    <property type="taxonomic scope" value="Bacteria"/>
</dbReference>
<keyword evidence="2" id="KW-1133">Transmembrane helix</keyword>
<organism evidence="4 5">
    <name type="scientific">Acinetobacter modestus</name>
    <dbReference type="NCBI Taxonomy" id="1776740"/>
    <lineage>
        <taxon>Bacteria</taxon>
        <taxon>Pseudomonadati</taxon>
        <taxon>Pseudomonadota</taxon>
        <taxon>Gammaproteobacteria</taxon>
        <taxon>Moraxellales</taxon>
        <taxon>Moraxellaceae</taxon>
        <taxon>Acinetobacter</taxon>
    </lineage>
</organism>
<keyword evidence="2" id="KW-0812">Transmembrane</keyword>
<gene>
    <name evidence="4" type="ORF">F900_01075</name>
</gene>
<proteinExistence type="predicted"/>
<evidence type="ECO:0000256" key="2">
    <source>
        <dbReference type="SAM" id="Phobius"/>
    </source>
</evidence>
<reference evidence="4 5" key="1">
    <citation type="submission" date="2013-02" db="EMBL/GenBank/DDBJ databases">
        <title>The Genome Sequence of Acinetobacter sp. ANC 3862.</title>
        <authorList>
            <consortium name="The Broad Institute Genome Sequencing Platform"/>
            <consortium name="The Broad Institute Genome Sequencing Center for Infectious Disease"/>
            <person name="Cerqueira G."/>
            <person name="Feldgarden M."/>
            <person name="Courvalin P."/>
            <person name="Perichon B."/>
            <person name="Grillot-Courvalin C."/>
            <person name="Clermont D."/>
            <person name="Rocha E."/>
            <person name="Yoon E.-J."/>
            <person name="Nemec A."/>
            <person name="Walker B."/>
            <person name="Young S.K."/>
            <person name="Zeng Q."/>
            <person name="Gargeya S."/>
            <person name="Fitzgerald M."/>
            <person name="Haas B."/>
            <person name="Abouelleil A."/>
            <person name="Alvarado L."/>
            <person name="Arachchi H.M."/>
            <person name="Berlin A.M."/>
            <person name="Chapman S.B."/>
            <person name="Dewar J."/>
            <person name="Goldberg J."/>
            <person name="Griggs A."/>
            <person name="Gujja S."/>
            <person name="Hansen M."/>
            <person name="Howarth C."/>
            <person name="Imamovic A."/>
            <person name="Larimer J."/>
            <person name="McCowan C."/>
            <person name="Murphy C."/>
            <person name="Neiman D."/>
            <person name="Pearson M."/>
            <person name="Priest M."/>
            <person name="Roberts A."/>
            <person name="Saif S."/>
            <person name="Shea T."/>
            <person name="Sisk P."/>
            <person name="Sykes S."/>
            <person name="Wortman J."/>
            <person name="Nusbaum C."/>
            <person name="Birren B."/>
        </authorList>
    </citation>
    <scope>NUCLEOTIDE SEQUENCE [LARGE SCALE GENOMIC DNA]</scope>
    <source>
        <strain evidence="4 5">ANC 3862</strain>
    </source>
</reference>
<dbReference type="HOGENOM" id="CLU_734936_0_0_6"/>
<name>N9M2B1_9GAMM</name>
<feature type="domain" description="Zinc-ribbon" evidence="3">
    <location>
        <begin position="2"/>
        <end position="24"/>
    </location>
</feature>
<feature type="transmembrane region" description="Helical" evidence="2">
    <location>
        <begin position="94"/>
        <end position="112"/>
    </location>
</feature>
<dbReference type="InterPro" id="IPR026870">
    <property type="entry name" value="Zinc_ribbon_dom"/>
</dbReference>
<evidence type="ECO:0000256" key="1">
    <source>
        <dbReference type="SAM" id="MobiDB-lite"/>
    </source>
</evidence>
<feature type="transmembrane region" description="Helical" evidence="2">
    <location>
        <begin position="159"/>
        <end position="180"/>
    </location>
</feature>
<evidence type="ECO:0000259" key="3">
    <source>
        <dbReference type="Pfam" id="PF13240"/>
    </source>
</evidence>
<evidence type="ECO:0000313" key="4">
    <source>
        <dbReference type="EMBL" id="ENX02629.1"/>
    </source>
</evidence>
<dbReference type="RefSeq" id="WP_005215664.1">
    <property type="nucleotide sequence ID" value="NZ_KB850089.1"/>
</dbReference>
<sequence>MFCNQCGQTNSNDAKFCSSCGNKLEIKNIQPAQTHQQPIKTESPQPRKKQIELWNPNAAANWSLLFTPIFGSFLQMKNWQALGNSNEASNARNWLIFTIVFILFINFLSYLADANLEQSTTVARGLGFWYIIIWYFAYARKQTKYVKETLNNRYQKKSWWIPLVSATVILFVTTFIFIAVGSSLVQRKNPTQDNQLQQTTNQQNPFAQFVKPQEKKEENPFAQFVQQNPQNHDVKPREMDLNNGTTTPPQQERQNNNLGTTSSYSNNYHSYDDSNSNKYVYRTRSTEDTSSLTSNDYYQNTDSYSSSKTRYDDYTTINNSTPMTTPAPAPQSTHMTSCDGSGCWDNQGNRYAGNNGTYFQQNGGVCRDIGGMVQCN</sequence>